<evidence type="ECO:0000313" key="1">
    <source>
        <dbReference type="EMBL" id="MDF1585308.1"/>
    </source>
</evidence>
<accession>A0AAP3UZS5</accession>
<sequence length="287" mass="31235">MGPTAQEQARLERGMALVPGLPEVSEKEAGEAVRRIFEDVKASLRVPFVNFVFRTLANEPAELARVWAVTSPLARTRAFEQAADVLRAGTLMEPLPRPLTSSDLPGPDLRHIRAFVDSIHYALPKLLLLTSLLEAAPAAVSTQAPELLPYGVAEGTAMVAMVDQETAPPALRALFAAIKERHGHPGVATFYRSLANWPAFLDALWERLAPQLDQPAHGERRGALVAEGMRLAASLPGERPGPLPERLRDVLSVFRLRFIPDLMIDVATVKALLDGPEAARRSRFSAA</sequence>
<dbReference type="Gene3D" id="1.20.1290.10">
    <property type="entry name" value="AhpD-like"/>
    <property type="match status" value="2"/>
</dbReference>
<evidence type="ECO:0000313" key="2">
    <source>
        <dbReference type="Proteomes" id="UP001301140"/>
    </source>
</evidence>
<proteinExistence type="predicted"/>
<protein>
    <submittedName>
        <fullName evidence="1">Halocarboxylic acid dehydrogenase DehI family protein</fullName>
    </submittedName>
</protein>
<gene>
    <name evidence="1" type="ORF">PZ740_02790</name>
</gene>
<dbReference type="RefSeq" id="WP_327787723.1">
    <property type="nucleotide sequence ID" value="NZ_JARGEQ010000016.1"/>
</dbReference>
<dbReference type="GO" id="GO:0019120">
    <property type="term" value="F:hydrolase activity, acting on acid halide bonds, in C-halide compounds"/>
    <property type="evidence" value="ECO:0007669"/>
    <property type="project" value="InterPro"/>
</dbReference>
<comment type="caution">
    <text evidence="1">The sequence shown here is derived from an EMBL/GenBank/DDBJ whole genome shotgun (WGS) entry which is preliminary data.</text>
</comment>
<reference evidence="1 2" key="1">
    <citation type="submission" date="2023-03" db="EMBL/GenBank/DDBJ databases">
        <title>YIM 152171 draft genome.</title>
        <authorList>
            <person name="Yang Z."/>
        </authorList>
    </citation>
    <scope>NUCLEOTIDE SEQUENCE [LARGE SCALE GENOMIC DNA]</scope>
    <source>
        <strain evidence="1 2">YIM 152171</strain>
    </source>
</reference>
<dbReference type="InterPro" id="IPR029032">
    <property type="entry name" value="AhpD-like"/>
</dbReference>
<dbReference type="EMBL" id="JARGEQ010000016">
    <property type="protein sequence ID" value="MDF1585308.1"/>
    <property type="molecule type" value="Genomic_DNA"/>
</dbReference>
<dbReference type="Proteomes" id="UP001301140">
    <property type="component" value="Unassembled WGS sequence"/>
</dbReference>
<dbReference type="AlphaFoldDB" id="A0AAP3UZS5"/>
<dbReference type="InterPro" id="IPR019714">
    <property type="entry name" value="2-haloacid_dehalogenase_DehI"/>
</dbReference>
<name>A0AAP3UZS5_9PROT</name>
<organism evidence="1 2">
    <name type="scientific">Marinimicrococcus flavescens</name>
    <dbReference type="NCBI Taxonomy" id="3031815"/>
    <lineage>
        <taxon>Bacteria</taxon>
        <taxon>Pseudomonadati</taxon>
        <taxon>Pseudomonadota</taxon>
        <taxon>Alphaproteobacteria</taxon>
        <taxon>Geminicoccales</taxon>
        <taxon>Geminicoccaceae</taxon>
        <taxon>Marinimicrococcus</taxon>
    </lineage>
</organism>
<dbReference type="Pfam" id="PF10778">
    <property type="entry name" value="DehI"/>
    <property type="match status" value="1"/>
</dbReference>
<keyword evidence="2" id="KW-1185">Reference proteome</keyword>